<evidence type="ECO:0000313" key="12">
    <source>
        <dbReference type="EMBL" id="RLK52992.1"/>
    </source>
</evidence>
<dbReference type="GO" id="GO:0046655">
    <property type="term" value="P:folic acid metabolic process"/>
    <property type="evidence" value="ECO:0007669"/>
    <property type="project" value="TreeGrafter"/>
</dbReference>
<proteinExistence type="inferred from homology"/>
<dbReference type="GO" id="GO:0046452">
    <property type="term" value="P:dihydrofolate metabolic process"/>
    <property type="evidence" value="ECO:0007669"/>
    <property type="project" value="TreeGrafter"/>
</dbReference>
<feature type="domain" description="DHFR" evidence="11">
    <location>
        <begin position="3"/>
        <end position="161"/>
    </location>
</feature>
<evidence type="ECO:0000256" key="4">
    <source>
        <dbReference type="ARBA" id="ARBA00018886"/>
    </source>
</evidence>
<sequence>MTRLGLIWAEARDRVIGADGTMPWHVPEDLAHFRAVTMGAPVVMGRRTWESFPDRFRPLPGRRNIVVSRTPDWAADGAEHAASLDAALAVAGDATEVWVIGGGTLYAEAIGRADVLEVTELDLEVDGDTRAPERPGWSVVAASDWAVSRTGIRHRFTTLRRD</sequence>
<dbReference type="GO" id="GO:0004146">
    <property type="term" value="F:dihydrofolate reductase activity"/>
    <property type="evidence" value="ECO:0007669"/>
    <property type="project" value="UniProtKB-EC"/>
</dbReference>
<dbReference type="PIRSF" id="PIRSF000194">
    <property type="entry name" value="DHFR"/>
    <property type="match status" value="1"/>
</dbReference>
<dbReference type="GO" id="GO:0005829">
    <property type="term" value="C:cytosol"/>
    <property type="evidence" value="ECO:0007669"/>
    <property type="project" value="TreeGrafter"/>
</dbReference>
<comment type="similarity">
    <text evidence="2 9 10">Belongs to the dihydrofolate reductase family.</text>
</comment>
<evidence type="ECO:0000256" key="1">
    <source>
        <dbReference type="ARBA" id="ARBA00004903"/>
    </source>
</evidence>
<evidence type="ECO:0000256" key="8">
    <source>
        <dbReference type="ARBA" id="ARBA00025067"/>
    </source>
</evidence>
<evidence type="ECO:0000256" key="6">
    <source>
        <dbReference type="ARBA" id="ARBA00022857"/>
    </source>
</evidence>
<keyword evidence="5 9" id="KW-0554">One-carbon metabolism</keyword>
<gene>
    <name evidence="12" type="ORF">C7474_0954</name>
</gene>
<dbReference type="InterPro" id="IPR012259">
    <property type="entry name" value="DHFR"/>
</dbReference>
<dbReference type="OrthoDB" id="9804315at2"/>
<evidence type="ECO:0000256" key="3">
    <source>
        <dbReference type="ARBA" id="ARBA00012856"/>
    </source>
</evidence>
<dbReference type="EMBL" id="RCDB01000001">
    <property type="protein sequence ID" value="RLK52992.1"/>
    <property type="molecule type" value="Genomic_DNA"/>
</dbReference>
<keyword evidence="13" id="KW-1185">Reference proteome</keyword>
<dbReference type="CDD" id="cd00209">
    <property type="entry name" value="DHFR"/>
    <property type="match status" value="1"/>
</dbReference>
<dbReference type="PRINTS" id="PR00070">
    <property type="entry name" value="DHFR"/>
</dbReference>
<dbReference type="InterPro" id="IPR017925">
    <property type="entry name" value="DHFR_CS"/>
</dbReference>
<keyword evidence="6 9" id="KW-0521">NADP</keyword>
<dbReference type="RefSeq" id="WP_121057760.1">
    <property type="nucleotide sequence ID" value="NZ_RCDB01000001.1"/>
</dbReference>
<dbReference type="PROSITE" id="PS51330">
    <property type="entry name" value="DHFR_2"/>
    <property type="match status" value="1"/>
</dbReference>
<dbReference type="GO" id="GO:0046654">
    <property type="term" value="P:tetrahydrofolate biosynthetic process"/>
    <property type="evidence" value="ECO:0007669"/>
    <property type="project" value="UniProtKB-UniPathway"/>
</dbReference>
<dbReference type="PANTHER" id="PTHR48069">
    <property type="entry name" value="DIHYDROFOLATE REDUCTASE"/>
    <property type="match status" value="1"/>
</dbReference>
<dbReference type="SUPFAM" id="SSF53597">
    <property type="entry name" value="Dihydrofolate reductase-like"/>
    <property type="match status" value="1"/>
</dbReference>
<dbReference type="PROSITE" id="PS00075">
    <property type="entry name" value="DHFR_1"/>
    <property type="match status" value="1"/>
</dbReference>
<keyword evidence="7 9" id="KW-0560">Oxidoreductase</keyword>
<evidence type="ECO:0000313" key="13">
    <source>
        <dbReference type="Proteomes" id="UP000273158"/>
    </source>
</evidence>
<evidence type="ECO:0000256" key="7">
    <source>
        <dbReference type="ARBA" id="ARBA00023002"/>
    </source>
</evidence>
<evidence type="ECO:0000256" key="9">
    <source>
        <dbReference type="PIRNR" id="PIRNR000194"/>
    </source>
</evidence>
<dbReference type="FunFam" id="3.40.430.10:FF:000001">
    <property type="entry name" value="Dihydrofolate reductase"/>
    <property type="match status" value="1"/>
</dbReference>
<comment type="function">
    <text evidence="8 9">Key enzyme in folate metabolism. Catalyzes an essential reaction for de novo glycine and purine synthesis, and for DNA precursor synthesis.</text>
</comment>
<dbReference type="Gene3D" id="3.40.430.10">
    <property type="entry name" value="Dihydrofolate Reductase, subunit A"/>
    <property type="match status" value="1"/>
</dbReference>
<comment type="pathway">
    <text evidence="1 9">Cofactor biosynthesis; tetrahydrofolate biosynthesis; 5,6,7,8-tetrahydrofolate from 7,8-dihydrofolate: step 1/1.</text>
</comment>
<reference evidence="12 13" key="1">
    <citation type="journal article" date="2015" name="Stand. Genomic Sci.">
        <title>Genomic Encyclopedia of Bacterial and Archaeal Type Strains, Phase III: the genomes of soil and plant-associated and newly described type strains.</title>
        <authorList>
            <person name="Whitman W.B."/>
            <person name="Woyke T."/>
            <person name="Klenk H.P."/>
            <person name="Zhou Y."/>
            <person name="Lilburn T.G."/>
            <person name="Beck B.J."/>
            <person name="De Vos P."/>
            <person name="Vandamme P."/>
            <person name="Eisen J.A."/>
            <person name="Garrity G."/>
            <person name="Hugenholtz P."/>
            <person name="Kyrpides N.C."/>
        </authorList>
    </citation>
    <scope>NUCLEOTIDE SEQUENCE [LARGE SCALE GENOMIC DNA]</scope>
    <source>
        <strain evidence="12 13">S2T63</strain>
    </source>
</reference>
<dbReference type="GO" id="GO:0006730">
    <property type="term" value="P:one-carbon metabolic process"/>
    <property type="evidence" value="ECO:0007669"/>
    <property type="project" value="UniProtKB-KW"/>
</dbReference>
<dbReference type="Proteomes" id="UP000273158">
    <property type="component" value="Unassembled WGS sequence"/>
</dbReference>
<dbReference type="GO" id="GO:0070401">
    <property type="term" value="F:NADP+ binding"/>
    <property type="evidence" value="ECO:0007669"/>
    <property type="project" value="UniProtKB-ARBA"/>
</dbReference>
<dbReference type="PANTHER" id="PTHR48069:SF3">
    <property type="entry name" value="DIHYDROFOLATE REDUCTASE"/>
    <property type="match status" value="1"/>
</dbReference>
<organism evidence="12 13">
    <name type="scientific">Microbacterium telephonicum</name>
    <dbReference type="NCBI Taxonomy" id="1714841"/>
    <lineage>
        <taxon>Bacteria</taxon>
        <taxon>Bacillati</taxon>
        <taxon>Actinomycetota</taxon>
        <taxon>Actinomycetes</taxon>
        <taxon>Micrococcales</taxon>
        <taxon>Microbacteriaceae</taxon>
        <taxon>Microbacterium</taxon>
    </lineage>
</organism>
<evidence type="ECO:0000256" key="5">
    <source>
        <dbReference type="ARBA" id="ARBA00022563"/>
    </source>
</evidence>
<comment type="catalytic activity">
    <reaction evidence="9">
        <text>(6S)-5,6,7,8-tetrahydrofolate + NADP(+) = 7,8-dihydrofolate + NADPH + H(+)</text>
        <dbReference type="Rhea" id="RHEA:15009"/>
        <dbReference type="ChEBI" id="CHEBI:15378"/>
        <dbReference type="ChEBI" id="CHEBI:57451"/>
        <dbReference type="ChEBI" id="CHEBI:57453"/>
        <dbReference type="ChEBI" id="CHEBI:57783"/>
        <dbReference type="ChEBI" id="CHEBI:58349"/>
        <dbReference type="EC" id="1.5.1.3"/>
    </reaction>
</comment>
<dbReference type="UniPathway" id="UPA00077">
    <property type="reaction ID" value="UER00158"/>
</dbReference>
<dbReference type="EC" id="1.5.1.3" evidence="3 9"/>
<protein>
    <recommendedName>
        <fullName evidence="4 9">Dihydrofolate reductase</fullName>
        <ecNumber evidence="3 9">1.5.1.3</ecNumber>
    </recommendedName>
</protein>
<evidence type="ECO:0000256" key="2">
    <source>
        <dbReference type="ARBA" id="ARBA00009539"/>
    </source>
</evidence>
<name>A0A498CBI2_9MICO</name>
<evidence type="ECO:0000256" key="10">
    <source>
        <dbReference type="RuleBase" id="RU004474"/>
    </source>
</evidence>
<dbReference type="AlphaFoldDB" id="A0A498CBI2"/>
<accession>A0A498CBI2</accession>
<dbReference type="InterPro" id="IPR024072">
    <property type="entry name" value="DHFR-like_dom_sf"/>
</dbReference>
<evidence type="ECO:0000259" key="11">
    <source>
        <dbReference type="PROSITE" id="PS51330"/>
    </source>
</evidence>
<dbReference type="Pfam" id="PF00186">
    <property type="entry name" value="DHFR_1"/>
    <property type="match status" value="1"/>
</dbReference>
<comment type="caution">
    <text evidence="12">The sequence shown here is derived from an EMBL/GenBank/DDBJ whole genome shotgun (WGS) entry which is preliminary data.</text>
</comment>
<dbReference type="InterPro" id="IPR001796">
    <property type="entry name" value="DHFR_dom"/>
</dbReference>